<protein>
    <submittedName>
        <fullName evidence="2">Uncharacterized protein</fullName>
    </submittedName>
</protein>
<evidence type="ECO:0000313" key="3">
    <source>
        <dbReference type="Proteomes" id="UP000663844"/>
    </source>
</evidence>
<gene>
    <name evidence="2" type="ORF">OXD698_LOCUS51978</name>
</gene>
<organism evidence="2 3">
    <name type="scientific">Adineta steineri</name>
    <dbReference type="NCBI Taxonomy" id="433720"/>
    <lineage>
        <taxon>Eukaryota</taxon>
        <taxon>Metazoa</taxon>
        <taxon>Spiralia</taxon>
        <taxon>Gnathifera</taxon>
        <taxon>Rotifera</taxon>
        <taxon>Eurotatoria</taxon>
        <taxon>Bdelloidea</taxon>
        <taxon>Adinetida</taxon>
        <taxon>Adinetidae</taxon>
        <taxon>Adineta</taxon>
    </lineage>
</organism>
<accession>A0A820PL47</accession>
<dbReference type="EMBL" id="CAJOAZ010027464">
    <property type="protein sequence ID" value="CAF4410049.1"/>
    <property type="molecule type" value="Genomic_DNA"/>
</dbReference>
<dbReference type="AlphaFoldDB" id="A0A820PL47"/>
<comment type="caution">
    <text evidence="2">The sequence shown here is derived from an EMBL/GenBank/DDBJ whole genome shotgun (WGS) entry which is preliminary data.</text>
</comment>
<feature type="non-terminal residue" evidence="2">
    <location>
        <position position="1"/>
    </location>
</feature>
<evidence type="ECO:0000313" key="2">
    <source>
        <dbReference type="EMBL" id="CAF4410049.1"/>
    </source>
</evidence>
<sequence length="43" mass="4655">MIEERLPNVPGANNPDPPASPGSIETLPMVVFGEESDEFNQTQ</sequence>
<dbReference type="Proteomes" id="UP000663844">
    <property type="component" value="Unassembled WGS sequence"/>
</dbReference>
<name>A0A820PL47_9BILA</name>
<reference evidence="2" key="1">
    <citation type="submission" date="2021-02" db="EMBL/GenBank/DDBJ databases">
        <authorList>
            <person name="Nowell W R."/>
        </authorList>
    </citation>
    <scope>NUCLEOTIDE SEQUENCE</scope>
</reference>
<feature type="region of interest" description="Disordered" evidence="1">
    <location>
        <begin position="1"/>
        <end position="27"/>
    </location>
</feature>
<evidence type="ECO:0000256" key="1">
    <source>
        <dbReference type="SAM" id="MobiDB-lite"/>
    </source>
</evidence>
<proteinExistence type="predicted"/>